<dbReference type="AlphaFoldDB" id="A0A2A9NBD3"/>
<organism evidence="1 2">
    <name type="scientific">Amanita thiersii Skay4041</name>
    <dbReference type="NCBI Taxonomy" id="703135"/>
    <lineage>
        <taxon>Eukaryota</taxon>
        <taxon>Fungi</taxon>
        <taxon>Dikarya</taxon>
        <taxon>Basidiomycota</taxon>
        <taxon>Agaricomycotina</taxon>
        <taxon>Agaricomycetes</taxon>
        <taxon>Agaricomycetidae</taxon>
        <taxon>Agaricales</taxon>
        <taxon>Pluteineae</taxon>
        <taxon>Amanitaceae</taxon>
        <taxon>Amanita</taxon>
    </lineage>
</organism>
<gene>
    <name evidence="1" type="ORF">AMATHDRAFT_8980</name>
</gene>
<dbReference type="Proteomes" id="UP000242287">
    <property type="component" value="Unassembled WGS sequence"/>
</dbReference>
<reference evidence="1 2" key="1">
    <citation type="submission" date="2014-02" db="EMBL/GenBank/DDBJ databases">
        <title>Transposable element dynamics among asymbiotic and ectomycorrhizal Amanita fungi.</title>
        <authorList>
            <consortium name="DOE Joint Genome Institute"/>
            <person name="Hess J."/>
            <person name="Skrede I."/>
            <person name="Wolfe B."/>
            <person name="LaButti K."/>
            <person name="Ohm R.A."/>
            <person name="Grigoriev I.V."/>
            <person name="Pringle A."/>
        </authorList>
    </citation>
    <scope>NUCLEOTIDE SEQUENCE [LARGE SCALE GENOMIC DNA]</scope>
    <source>
        <strain evidence="1 2">SKay4041</strain>
    </source>
</reference>
<evidence type="ECO:0000313" key="2">
    <source>
        <dbReference type="Proteomes" id="UP000242287"/>
    </source>
</evidence>
<name>A0A2A9NBD3_9AGAR</name>
<protein>
    <submittedName>
        <fullName evidence="1">Uncharacterized protein</fullName>
    </submittedName>
</protein>
<accession>A0A2A9NBD3</accession>
<sequence length="150" mass="17047">MGKALAAHIQTCVGSGFDTPQEEKTIQMDLLARIVAYVAVDLNTEVSDYMIASHGSSIPLIIYREIQEDWDYLGNMDNHLMSNTTKTIQDDLDESFTNRQHKNIMVITTLVSHFSPQDKHDIMDALTNETPLPDKWAFTDEKGHKRMTYA</sequence>
<evidence type="ECO:0000313" key="1">
    <source>
        <dbReference type="EMBL" id="PFH45561.1"/>
    </source>
</evidence>
<dbReference type="EMBL" id="KZ302339">
    <property type="protein sequence ID" value="PFH45561.1"/>
    <property type="molecule type" value="Genomic_DNA"/>
</dbReference>
<keyword evidence="2" id="KW-1185">Reference proteome</keyword>
<proteinExistence type="predicted"/>